<dbReference type="SUPFAM" id="SSF52777">
    <property type="entry name" value="CoA-dependent acyltransferases"/>
    <property type="match status" value="1"/>
</dbReference>
<evidence type="ECO:0000313" key="2">
    <source>
        <dbReference type="Proteomes" id="UP000002484"/>
    </source>
</evidence>
<dbReference type="AlphaFoldDB" id="E3J5L9"/>
<accession>E3J5L9</accession>
<organism evidence="1 2">
    <name type="scientific">Pseudofrankia inefficax (strain DSM 45817 / CECT 9037 / DDB 130130 / EuI1c)</name>
    <name type="common">Frankia inefficax</name>
    <dbReference type="NCBI Taxonomy" id="298654"/>
    <lineage>
        <taxon>Bacteria</taxon>
        <taxon>Bacillati</taxon>
        <taxon>Actinomycetota</taxon>
        <taxon>Actinomycetes</taxon>
        <taxon>Frankiales</taxon>
        <taxon>Frankiaceae</taxon>
        <taxon>Pseudofrankia</taxon>
    </lineage>
</organism>
<dbReference type="InterPro" id="IPR023213">
    <property type="entry name" value="CAT-like_dom_sf"/>
</dbReference>
<keyword evidence="2" id="KW-1185">Reference proteome</keyword>
<proteinExistence type="predicted"/>
<dbReference type="InParanoid" id="E3J5L9"/>
<dbReference type="Proteomes" id="UP000002484">
    <property type="component" value="Chromosome"/>
</dbReference>
<evidence type="ECO:0000313" key="1">
    <source>
        <dbReference type="EMBL" id="ADP83106.1"/>
    </source>
</evidence>
<dbReference type="RefSeq" id="WP_013426224.1">
    <property type="nucleotide sequence ID" value="NC_014666.1"/>
</dbReference>
<reference evidence="1 2" key="1">
    <citation type="submission" date="2010-10" db="EMBL/GenBank/DDBJ databases">
        <title>Complete sequence of Frankia sp. EuI1c.</title>
        <authorList>
            <consortium name="US DOE Joint Genome Institute"/>
            <person name="Lucas S."/>
            <person name="Copeland A."/>
            <person name="Lapidus A."/>
            <person name="Cheng J.-F."/>
            <person name="Bruce D."/>
            <person name="Goodwin L."/>
            <person name="Pitluck S."/>
            <person name="Chertkov O."/>
            <person name="Detter J.C."/>
            <person name="Han C."/>
            <person name="Tapia R."/>
            <person name="Land M."/>
            <person name="Hauser L."/>
            <person name="Jeffries C."/>
            <person name="Kyrpides N."/>
            <person name="Ivanova N."/>
            <person name="Mikhailova N."/>
            <person name="Beauchemin N."/>
            <person name="Sen A."/>
            <person name="Sur S.A."/>
            <person name="Gtari M."/>
            <person name="Wall L."/>
            <person name="Tisa L."/>
            <person name="Woyke T."/>
        </authorList>
    </citation>
    <scope>NUCLEOTIDE SEQUENCE [LARGE SCALE GENOMIC DNA]</scope>
    <source>
        <strain evidence="2">DSM 45817 / CECT 9037 / EuI1c</strain>
    </source>
</reference>
<name>E3J5L9_PSEI1</name>
<dbReference type="eggNOG" id="COG1020">
    <property type="taxonomic scope" value="Bacteria"/>
</dbReference>
<protein>
    <submittedName>
        <fullName evidence="1">Condensation domain protein</fullName>
    </submittedName>
</protein>
<dbReference type="STRING" id="298654.FraEuI1c_5117"/>
<sequence>MNAAAIGGTRRPLTLPEHVLLASDRRDAPVAVALLGRTDGHLDAGELASAASTVFALHRATRSELTDRAGSGGWLHLPDPRAAAVTEVAAATREDAWRELGDVIRSIDLRRAPLAHLLVAHHADGDWIGIAAHHLAVDGSGLLTLLTETMAAYQPPAVPAASPGARDRSPAPRAGAGVWLRARVLRRVTPRRRFLRPVGRPGLTGFAFVPEVISAPRPARLADGRVPTVNDVLVAAGHLAAERWNARRGQASATLRVRVPVRGVETGQVDGVSTGFAIISSDAVLRATPSRLLALVVDRTTALKARPAPAAPGRARLLVERLLHAAPARPRLALLRLAVAAVRPALMPTAAVGSLGHVPADLTVGVDGPRLLDLHFTATVRMPQGLVLHATRMGGRLHLTFCHTHELFDGRSAREFVGLFLAAVSELAEPGVPAEAVAAARSAHGGSH</sequence>
<dbReference type="EMBL" id="CP002299">
    <property type="protein sequence ID" value="ADP83106.1"/>
    <property type="molecule type" value="Genomic_DNA"/>
</dbReference>
<gene>
    <name evidence="1" type="ordered locus">FraEuI1c_5117</name>
</gene>
<dbReference type="KEGG" id="fri:FraEuI1c_5117"/>
<dbReference type="Gene3D" id="3.30.559.10">
    <property type="entry name" value="Chloramphenicol acetyltransferase-like domain"/>
    <property type="match status" value="1"/>
</dbReference>
<dbReference type="HOGENOM" id="CLU_574598_0_0_11"/>